<proteinExistence type="predicted"/>
<reference evidence="1 2" key="1">
    <citation type="submission" date="2009-02" db="EMBL/GenBank/DDBJ databases">
        <authorList>
            <person name="Fulton L."/>
            <person name="Clifton S."/>
            <person name="Fulton B."/>
            <person name="Xu J."/>
            <person name="Minx P."/>
            <person name="Pepin K.H."/>
            <person name="Johnson M."/>
            <person name="Bhonagiri V."/>
            <person name="Nash W.E."/>
            <person name="Mardis E.R."/>
            <person name="Wilson R.K."/>
        </authorList>
    </citation>
    <scope>NUCLEOTIDE SEQUENCE [LARGE SCALE GENOMIC DNA]</scope>
    <source>
        <strain evidence="1 2">DSM 16841</strain>
    </source>
</reference>
<gene>
    <name evidence="1" type="ORF">ROSEINA2194_02516</name>
</gene>
<name>C0FUU5_9FIRM</name>
<comment type="caution">
    <text evidence="1">The sequence shown here is derived from an EMBL/GenBank/DDBJ whole genome shotgun (WGS) entry which is preliminary data.</text>
</comment>
<organism evidence="1 2">
    <name type="scientific">Roseburia inulinivorans DSM 16841</name>
    <dbReference type="NCBI Taxonomy" id="622312"/>
    <lineage>
        <taxon>Bacteria</taxon>
        <taxon>Bacillati</taxon>
        <taxon>Bacillota</taxon>
        <taxon>Clostridia</taxon>
        <taxon>Lachnospirales</taxon>
        <taxon>Lachnospiraceae</taxon>
        <taxon>Roseburia</taxon>
    </lineage>
</organism>
<dbReference type="EMBL" id="ACFY01000096">
    <property type="protein sequence ID" value="EEG93549.1"/>
    <property type="molecule type" value="Genomic_DNA"/>
</dbReference>
<evidence type="ECO:0000313" key="2">
    <source>
        <dbReference type="Proteomes" id="UP000003561"/>
    </source>
</evidence>
<dbReference type="Proteomes" id="UP000003561">
    <property type="component" value="Unassembled WGS sequence"/>
</dbReference>
<accession>C0FUU5</accession>
<dbReference type="AlphaFoldDB" id="C0FUU5"/>
<evidence type="ECO:0000313" key="1">
    <source>
        <dbReference type="EMBL" id="EEG93549.1"/>
    </source>
</evidence>
<sequence>MQKDHSISRKFKFTSHRMVSLPSGIYHNLKINWRYKTMKKKIFAITLCALIAAASIVGSTGVVDNSYVVAQYIFGDKAGGY</sequence>
<reference evidence="1 2" key="2">
    <citation type="submission" date="2009-03" db="EMBL/GenBank/DDBJ databases">
        <title>Draft genome sequence of Roseburia inulinivorans (DSM 16841).</title>
        <authorList>
            <person name="Sudarsanam P."/>
            <person name="Ley R."/>
            <person name="Guruge J."/>
            <person name="Turnbaugh P.J."/>
            <person name="Mahowald M."/>
            <person name="Liep D."/>
            <person name="Gordon J."/>
        </authorList>
    </citation>
    <scope>NUCLEOTIDE SEQUENCE [LARGE SCALE GENOMIC DNA]</scope>
    <source>
        <strain evidence="1 2">DSM 16841</strain>
    </source>
</reference>
<protein>
    <submittedName>
        <fullName evidence="1">Uncharacterized protein</fullName>
    </submittedName>
</protein>